<accession>A0A0C2ND90</accession>
<sequence length="100" mass="11184">MGDEFSKILKNILKSQQEQTEAFIKSQSLPMAKLVDSVAHMVSKITVAPSFESYQPSKEPFPGYKSRLEQHFSACSVIDQGDKKSKILAWLVSETYSILG</sequence>
<dbReference type="OrthoDB" id="6496131at2759"/>
<protein>
    <submittedName>
        <fullName evidence="1">Uncharacterized protein</fullName>
    </submittedName>
</protein>
<gene>
    <name evidence="1" type="ORF">RF11_05740</name>
</gene>
<evidence type="ECO:0000313" key="1">
    <source>
        <dbReference type="EMBL" id="KII74265.1"/>
    </source>
</evidence>
<reference evidence="1 2" key="1">
    <citation type="journal article" date="2014" name="Genome Biol. Evol.">
        <title>The genome of the myxosporean Thelohanellus kitauei shows adaptations to nutrient acquisition within its fish host.</title>
        <authorList>
            <person name="Yang Y."/>
            <person name="Xiong J."/>
            <person name="Zhou Z."/>
            <person name="Huo F."/>
            <person name="Miao W."/>
            <person name="Ran C."/>
            <person name="Liu Y."/>
            <person name="Zhang J."/>
            <person name="Feng J."/>
            <person name="Wang M."/>
            <person name="Wang M."/>
            <person name="Wang L."/>
            <person name="Yao B."/>
        </authorList>
    </citation>
    <scope>NUCLEOTIDE SEQUENCE [LARGE SCALE GENOMIC DNA]</scope>
    <source>
        <strain evidence="1">Wuqing</strain>
    </source>
</reference>
<name>A0A0C2ND90_THEKT</name>
<organism evidence="1 2">
    <name type="scientific">Thelohanellus kitauei</name>
    <name type="common">Myxosporean</name>
    <dbReference type="NCBI Taxonomy" id="669202"/>
    <lineage>
        <taxon>Eukaryota</taxon>
        <taxon>Metazoa</taxon>
        <taxon>Cnidaria</taxon>
        <taxon>Myxozoa</taxon>
        <taxon>Myxosporea</taxon>
        <taxon>Bivalvulida</taxon>
        <taxon>Platysporina</taxon>
        <taxon>Myxobolidae</taxon>
        <taxon>Thelohanellus</taxon>
    </lineage>
</organism>
<dbReference type="EMBL" id="JWZT01000477">
    <property type="protein sequence ID" value="KII74265.1"/>
    <property type="molecule type" value="Genomic_DNA"/>
</dbReference>
<evidence type="ECO:0000313" key="2">
    <source>
        <dbReference type="Proteomes" id="UP000031668"/>
    </source>
</evidence>
<dbReference type="Proteomes" id="UP000031668">
    <property type="component" value="Unassembled WGS sequence"/>
</dbReference>
<keyword evidence="2" id="KW-1185">Reference proteome</keyword>
<comment type="caution">
    <text evidence="1">The sequence shown here is derived from an EMBL/GenBank/DDBJ whole genome shotgun (WGS) entry which is preliminary data.</text>
</comment>
<proteinExistence type="predicted"/>
<dbReference type="AlphaFoldDB" id="A0A0C2ND90"/>